<protein>
    <submittedName>
        <fullName evidence="1">Uncharacterized protein</fullName>
    </submittedName>
</protein>
<evidence type="ECO:0000313" key="1">
    <source>
        <dbReference type="EMBL" id="CAJ2641386.1"/>
    </source>
</evidence>
<accession>A0ACB0JBK3</accession>
<name>A0ACB0JBK3_TRIPR</name>
<gene>
    <name evidence="1" type="ORF">MILVUS5_LOCUS11044</name>
</gene>
<comment type="caution">
    <text evidence="1">The sequence shown here is derived from an EMBL/GenBank/DDBJ whole genome shotgun (WGS) entry which is preliminary data.</text>
</comment>
<proteinExistence type="predicted"/>
<evidence type="ECO:0000313" key="2">
    <source>
        <dbReference type="Proteomes" id="UP001177021"/>
    </source>
</evidence>
<sequence length="66" mass="7233">MNKAHFEFFFILVILLASKMVVQTEGWSCNPIQCALACVRKGCMGGGLCLGFIFKSCVCNGQKINI</sequence>
<dbReference type="Proteomes" id="UP001177021">
    <property type="component" value="Unassembled WGS sequence"/>
</dbReference>
<dbReference type="EMBL" id="CASHSV030000024">
    <property type="protein sequence ID" value="CAJ2641386.1"/>
    <property type="molecule type" value="Genomic_DNA"/>
</dbReference>
<organism evidence="1 2">
    <name type="scientific">Trifolium pratense</name>
    <name type="common">Red clover</name>
    <dbReference type="NCBI Taxonomy" id="57577"/>
    <lineage>
        <taxon>Eukaryota</taxon>
        <taxon>Viridiplantae</taxon>
        <taxon>Streptophyta</taxon>
        <taxon>Embryophyta</taxon>
        <taxon>Tracheophyta</taxon>
        <taxon>Spermatophyta</taxon>
        <taxon>Magnoliopsida</taxon>
        <taxon>eudicotyledons</taxon>
        <taxon>Gunneridae</taxon>
        <taxon>Pentapetalae</taxon>
        <taxon>rosids</taxon>
        <taxon>fabids</taxon>
        <taxon>Fabales</taxon>
        <taxon>Fabaceae</taxon>
        <taxon>Papilionoideae</taxon>
        <taxon>50 kb inversion clade</taxon>
        <taxon>NPAAA clade</taxon>
        <taxon>Hologalegina</taxon>
        <taxon>IRL clade</taxon>
        <taxon>Trifolieae</taxon>
        <taxon>Trifolium</taxon>
    </lineage>
</organism>
<keyword evidence="2" id="KW-1185">Reference proteome</keyword>
<reference evidence="1" key="1">
    <citation type="submission" date="2023-10" db="EMBL/GenBank/DDBJ databases">
        <authorList>
            <person name="Rodriguez Cubillos JULIANA M."/>
            <person name="De Vega J."/>
        </authorList>
    </citation>
    <scope>NUCLEOTIDE SEQUENCE</scope>
</reference>